<comment type="similarity">
    <text evidence="1">Belongs to the mab-21 family.</text>
</comment>
<comment type="caution">
    <text evidence="4">The sequence shown here is derived from an EMBL/GenBank/DDBJ whole genome shotgun (WGS) entry which is preliminary data.</text>
</comment>
<dbReference type="AlphaFoldDB" id="A0AA89C1E8"/>
<dbReference type="SMART" id="SM01265">
    <property type="entry name" value="Mab-21"/>
    <property type="match status" value="1"/>
</dbReference>
<feature type="domain" description="Mab-21-like HhH/H2TH-like" evidence="3">
    <location>
        <begin position="327"/>
        <end position="400"/>
    </location>
</feature>
<dbReference type="PANTHER" id="PTHR10656">
    <property type="entry name" value="CELL FATE DETERMINING PROTEIN MAB21-RELATED"/>
    <property type="match status" value="1"/>
</dbReference>
<dbReference type="Pfam" id="PF20266">
    <property type="entry name" value="Mab-21_C"/>
    <property type="match status" value="1"/>
</dbReference>
<evidence type="ECO:0000313" key="4">
    <source>
        <dbReference type="EMBL" id="KAK3102406.1"/>
    </source>
</evidence>
<proteinExistence type="inferred from homology"/>
<dbReference type="InterPro" id="IPR024810">
    <property type="entry name" value="MAB21L/cGLR"/>
</dbReference>
<name>A0AA89C1E8_PINIB</name>
<dbReference type="Gene3D" id="1.10.1410.40">
    <property type="match status" value="1"/>
</dbReference>
<dbReference type="InterPro" id="IPR046906">
    <property type="entry name" value="Mab-21_HhH/H2TH-like"/>
</dbReference>
<evidence type="ECO:0000313" key="5">
    <source>
        <dbReference type="Proteomes" id="UP001186944"/>
    </source>
</evidence>
<dbReference type="Pfam" id="PF03281">
    <property type="entry name" value="Mab-21"/>
    <property type="match status" value="1"/>
</dbReference>
<sequence length="593" mass="68622">MDLHEKMKEEQDIDDVITETQVVENCLIDTILFDQDAFRDVRMLAAKRRHDSWLEAYLSELKEYSQGEVLYSRKPPPSTLGRNVNITKQDEQILKSLCISDIILLGSTQDGLYLERGFPVYKTRGSYDDVNDTDLDIVFLYRGACAVQECGIGDQFQQSGLIVKETRYPGYLKLKFPDGKKNFFSTKSLKHKLFRDLHAAKFYISENSNEIVNESPAFGGCIEDELGIHFLDYVPALRLEHWGFDKKSYRTRERYGNWPSQEVIEKVMEEGCCLVATGPPEMKEDTSLWRVSFATSEQILAHSLTDFQIRTYLIVKSIAKAELFEPECLSSYMLKNILFWALEVLPEETWIGNNIVESVEAVFDLLCSYLSMECIPNYFIPRQNLLGRAEERNIVVISSKAQRVQENAFHAILRCSNSAEFQGWCEFPLQRIHGMCLVQPQNERNNILSMLYFTVYLYIRLQSLRYQVKLTLGTLKNVIETNCRSLSRAMPRRAAWYLRQAMILNPSSFTVRNMNDTIIIDATQMRTKIVQFWRDPVYTGIFRTILDEQEFATRESISAIPEFEAFVDWVDLSCMFSNQPGLKMTDTQPIVLD</sequence>
<dbReference type="PANTHER" id="PTHR10656:SF69">
    <property type="entry name" value="MAB-21-LIKE HHH_H2TH-LIKE DOMAIN-CONTAINING PROTEIN"/>
    <property type="match status" value="1"/>
</dbReference>
<gene>
    <name evidence="4" type="ORF">FSP39_011177</name>
</gene>
<evidence type="ECO:0000256" key="1">
    <source>
        <dbReference type="ARBA" id="ARBA00008307"/>
    </source>
</evidence>
<accession>A0AA89C1E8</accession>
<dbReference type="EMBL" id="VSWD01000005">
    <property type="protein sequence ID" value="KAK3102406.1"/>
    <property type="molecule type" value="Genomic_DNA"/>
</dbReference>
<dbReference type="Proteomes" id="UP001186944">
    <property type="component" value="Unassembled WGS sequence"/>
</dbReference>
<organism evidence="4 5">
    <name type="scientific">Pinctada imbricata</name>
    <name type="common">Atlantic pearl-oyster</name>
    <name type="synonym">Pinctada martensii</name>
    <dbReference type="NCBI Taxonomy" id="66713"/>
    <lineage>
        <taxon>Eukaryota</taxon>
        <taxon>Metazoa</taxon>
        <taxon>Spiralia</taxon>
        <taxon>Lophotrochozoa</taxon>
        <taxon>Mollusca</taxon>
        <taxon>Bivalvia</taxon>
        <taxon>Autobranchia</taxon>
        <taxon>Pteriomorphia</taxon>
        <taxon>Pterioida</taxon>
        <taxon>Pterioidea</taxon>
        <taxon>Pteriidae</taxon>
        <taxon>Pinctada</taxon>
    </lineage>
</organism>
<protein>
    <recommendedName>
        <fullName evidence="6">Mab-21-like nucleotidyltransferase domain-containing protein</fullName>
    </recommendedName>
</protein>
<keyword evidence="5" id="KW-1185">Reference proteome</keyword>
<dbReference type="InterPro" id="IPR046903">
    <property type="entry name" value="Mab-21-like_nuc_Trfase"/>
</dbReference>
<evidence type="ECO:0000259" key="2">
    <source>
        <dbReference type="Pfam" id="PF03281"/>
    </source>
</evidence>
<reference evidence="4" key="1">
    <citation type="submission" date="2019-08" db="EMBL/GenBank/DDBJ databases">
        <title>The improved chromosome-level genome for the pearl oyster Pinctada fucata martensii using PacBio sequencing and Hi-C.</title>
        <authorList>
            <person name="Zheng Z."/>
        </authorList>
    </citation>
    <scope>NUCLEOTIDE SEQUENCE</scope>
    <source>
        <strain evidence="4">ZZ-2019</strain>
        <tissue evidence="4">Adductor muscle</tissue>
    </source>
</reference>
<evidence type="ECO:0000259" key="3">
    <source>
        <dbReference type="Pfam" id="PF20266"/>
    </source>
</evidence>
<evidence type="ECO:0008006" key="6">
    <source>
        <dbReference type="Google" id="ProtNLM"/>
    </source>
</evidence>
<feature type="domain" description="Mab-21-like nucleotidyltransferase" evidence="2">
    <location>
        <begin position="231"/>
        <end position="300"/>
    </location>
</feature>